<name>A0A1P8Q3R1_9LACO</name>
<feature type="transmembrane region" description="Helical" evidence="1">
    <location>
        <begin position="37"/>
        <end position="59"/>
    </location>
</feature>
<dbReference type="RefSeq" id="WP_054642048.1">
    <property type="nucleotide sequence ID" value="NZ_CP019323.1"/>
</dbReference>
<keyword evidence="3" id="KW-1185">Reference proteome</keyword>
<evidence type="ECO:0000256" key="1">
    <source>
        <dbReference type="SAM" id="Phobius"/>
    </source>
</evidence>
<dbReference type="AlphaFoldDB" id="A0A1P8Q3R1"/>
<proteinExistence type="predicted"/>
<keyword evidence="1" id="KW-0812">Transmembrane</keyword>
<protein>
    <submittedName>
        <fullName evidence="2">Uncharacterized protein</fullName>
    </submittedName>
</protein>
<sequence>MVKNLIARFNIFKRWLLINLDTVLFLLAILIVDINTYHFGTMIGNYVLGATLIIVSLILNKPTK</sequence>
<dbReference type="OrthoDB" id="2299726at2"/>
<dbReference type="KEGG" id="lalw:BTM29_07920"/>
<feature type="transmembrane region" description="Helical" evidence="1">
    <location>
        <begin position="12"/>
        <end position="31"/>
    </location>
</feature>
<dbReference type="Proteomes" id="UP000187499">
    <property type="component" value="Chromosome"/>
</dbReference>
<reference evidence="3" key="1">
    <citation type="submission" date="2016-12" db="EMBL/GenBank/DDBJ databases">
        <authorList>
            <person name="Jung M.Y."/>
            <person name="Lee S.H."/>
        </authorList>
    </citation>
    <scope>NUCLEOTIDE SEQUENCE [LARGE SCALE GENOMIC DNA]</scope>
    <source>
        <strain evidence="3">WiKim39</strain>
    </source>
</reference>
<organism evidence="2 3">
    <name type="scientific">Companilactobacillus allii</name>
    <dbReference type="NCBI Taxonomy" id="1847728"/>
    <lineage>
        <taxon>Bacteria</taxon>
        <taxon>Bacillati</taxon>
        <taxon>Bacillota</taxon>
        <taxon>Bacilli</taxon>
        <taxon>Lactobacillales</taxon>
        <taxon>Lactobacillaceae</taxon>
        <taxon>Companilactobacillus</taxon>
    </lineage>
</organism>
<keyword evidence="1" id="KW-0472">Membrane</keyword>
<gene>
    <name evidence="2" type="ORF">BTM29_07920</name>
</gene>
<dbReference type="STRING" id="1847728.BTM29_07920"/>
<keyword evidence="1" id="KW-1133">Transmembrane helix</keyword>
<evidence type="ECO:0000313" key="3">
    <source>
        <dbReference type="Proteomes" id="UP000187499"/>
    </source>
</evidence>
<dbReference type="EMBL" id="CP019323">
    <property type="protein sequence ID" value="APX72477.1"/>
    <property type="molecule type" value="Genomic_DNA"/>
</dbReference>
<accession>A0A1P8Q3R1</accession>
<evidence type="ECO:0000313" key="2">
    <source>
        <dbReference type="EMBL" id="APX72477.1"/>
    </source>
</evidence>